<sequence>MVNTNINWTAMSDTAIVSKIGEFIKNERLKINKTQAQLADEAGINRWTLSQIENGEAITMISLIQIMRALEILQLLDVFSVKQEISPIKLAKQEQQKRQRARKNDNDNAKQSDW</sequence>
<evidence type="ECO:0000259" key="2">
    <source>
        <dbReference type="PROSITE" id="PS50943"/>
    </source>
</evidence>
<dbReference type="EMBL" id="AP025183">
    <property type="protein sequence ID" value="BDB53056.1"/>
    <property type="molecule type" value="Genomic_DNA"/>
</dbReference>
<reference evidence="3 4" key="2">
    <citation type="journal article" date="2022" name="Microorganisms">
        <title>Complete Genome Sequences of Two Flavobacterium ammonificans Strains and a Flavobacterium ammoniigenes Strain of Ammonifying Bacterioplankton Isolated from Surface River Water.</title>
        <authorList>
            <person name="Suda W."/>
            <person name="Ogata Y."/>
            <person name="Shindo C."/>
            <person name="Watanabe K."/>
        </authorList>
    </citation>
    <scope>NUCLEOTIDE SEQUENCE [LARGE SCALE GENOMIC DNA]</scope>
    <source>
        <strain evidence="3 4">GENT11</strain>
    </source>
</reference>
<feature type="region of interest" description="Disordered" evidence="1">
    <location>
        <begin position="92"/>
        <end position="114"/>
    </location>
</feature>
<dbReference type="Gene3D" id="1.10.260.40">
    <property type="entry name" value="lambda repressor-like DNA-binding domains"/>
    <property type="match status" value="1"/>
</dbReference>
<dbReference type="PROSITE" id="PS50943">
    <property type="entry name" value="HTH_CROC1"/>
    <property type="match status" value="1"/>
</dbReference>
<dbReference type="SUPFAM" id="SSF47413">
    <property type="entry name" value="lambda repressor-like DNA-binding domains"/>
    <property type="match status" value="1"/>
</dbReference>
<dbReference type="InterPro" id="IPR001387">
    <property type="entry name" value="Cro/C1-type_HTH"/>
</dbReference>
<evidence type="ECO:0000313" key="4">
    <source>
        <dbReference type="Proteomes" id="UP001319865"/>
    </source>
</evidence>
<dbReference type="CDD" id="cd00093">
    <property type="entry name" value="HTH_XRE"/>
    <property type="match status" value="1"/>
</dbReference>
<dbReference type="InterPro" id="IPR010982">
    <property type="entry name" value="Lambda_DNA-bd_dom_sf"/>
</dbReference>
<evidence type="ECO:0000256" key="1">
    <source>
        <dbReference type="SAM" id="MobiDB-lite"/>
    </source>
</evidence>
<name>A0ABM7UYY1_9FLAO</name>
<organism evidence="3 4">
    <name type="scientific">Flavobacterium ammonificans</name>
    <dbReference type="NCBI Taxonomy" id="1751056"/>
    <lineage>
        <taxon>Bacteria</taxon>
        <taxon>Pseudomonadati</taxon>
        <taxon>Bacteroidota</taxon>
        <taxon>Flavobacteriia</taxon>
        <taxon>Flavobacteriales</taxon>
        <taxon>Flavobacteriaceae</taxon>
        <taxon>Flavobacterium</taxon>
    </lineage>
</organism>
<gene>
    <name evidence="3" type="ORF">GENT11_13680</name>
</gene>
<dbReference type="RefSeq" id="WP_229329106.1">
    <property type="nucleotide sequence ID" value="NZ_AP025183.1"/>
</dbReference>
<evidence type="ECO:0000313" key="3">
    <source>
        <dbReference type="EMBL" id="BDB53056.1"/>
    </source>
</evidence>
<keyword evidence="4" id="KW-1185">Reference proteome</keyword>
<accession>A0ABM7UYY1</accession>
<dbReference type="Proteomes" id="UP001319865">
    <property type="component" value="Chromosome"/>
</dbReference>
<feature type="domain" description="HTH cro/C1-type" evidence="2">
    <location>
        <begin position="24"/>
        <end position="76"/>
    </location>
</feature>
<protein>
    <recommendedName>
        <fullName evidence="2">HTH cro/C1-type domain-containing protein</fullName>
    </recommendedName>
</protein>
<reference evidence="3 4" key="1">
    <citation type="journal article" date="2022" name="Int. J. Syst. Evol. Microbiol.">
        <title>Flavobacterium ammonificans sp. nov. and Flavobacterium ammoniigenes sp. nov., ammonifying bacteria isolated from surface river water.</title>
        <authorList>
            <person name="Watanabe K."/>
            <person name="Kitamura T."/>
            <person name="Ogata Y."/>
            <person name="Shindo C."/>
            <person name="Suda W."/>
        </authorList>
    </citation>
    <scope>NUCLEOTIDE SEQUENCE [LARGE SCALE GENOMIC DNA]</scope>
    <source>
        <strain evidence="3 4">GENT11</strain>
    </source>
</reference>
<dbReference type="Pfam" id="PF01381">
    <property type="entry name" value="HTH_3"/>
    <property type="match status" value="1"/>
</dbReference>
<proteinExistence type="predicted"/>
<dbReference type="SMART" id="SM00530">
    <property type="entry name" value="HTH_XRE"/>
    <property type="match status" value="1"/>
</dbReference>